<feature type="transmembrane region" description="Helical" evidence="1">
    <location>
        <begin position="21"/>
        <end position="42"/>
    </location>
</feature>
<keyword evidence="1" id="KW-1133">Transmembrane helix</keyword>
<dbReference type="OrthoDB" id="8545699at2"/>
<dbReference type="RefSeq" id="WP_090414873.1">
    <property type="nucleotide sequence ID" value="NZ_FNOY01000045.1"/>
</dbReference>
<dbReference type="Pfam" id="PF04773">
    <property type="entry name" value="FecR"/>
    <property type="match status" value="1"/>
</dbReference>
<dbReference type="STRING" id="44576.SAMN05421881_10452"/>
<dbReference type="InterPro" id="IPR006860">
    <property type="entry name" value="FecR"/>
</dbReference>
<feature type="domain" description="FecR protein" evidence="2">
    <location>
        <begin position="50"/>
        <end position="140"/>
    </location>
</feature>
<evidence type="ECO:0000313" key="4">
    <source>
        <dbReference type="Proteomes" id="UP000198640"/>
    </source>
</evidence>
<organism evidence="3 4">
    <name type="scientific">Nitrosomonas halophila</name>
    <dbReference type="NCBI Taxonomy" id="44576"/>
    <lineage>
        <taxon>Bacteria</taxon>
        <taxon>Pseudomonadati</taxon>
        <taxon>Pseudomonadota</taxon>
        <taxon>Betaproteobacteria</taxon>
        <taxon>Nitrosomonadales</taxon>
        <taxon>Nitrosomonadaceae</taxon>
        <taxon>Nitrosomonas</taxon>
    </lineage>
</organism>
<keyword evidence="4" id="KW-1185">Reference proteome</keyword>
<dbReference type="EMBL" id="FNOY01000045">
    <property type="protein sequence ID" value="SDY58854.1"/>
    <property type="molecule type" value="Genomic_DNA"/>
</dbReference>
<accession>A0A1H3L4K2</accession>
<dbReference type="Gene3D" id="2.60.120.1440">
    <property type="match status" value="1"/>
</dbReference>
<dbReference type="Proteomes" id="UP000198640">
    <property type="component" value="Unassembled WGS sequence"/>
</dbReference>
<name>A0A1H3L4K2_9PROT</name>
<proteinExistence type="predicted"/>
<gene>
    <name evidence="3" type="ORF">SAMN05421881_10452</name>
</gene>
<keyword evidence="1" id="KW-0472">Membrane</keyword>
<keyword evidence="1" id="KW-0812">Transmembrane</keyword>
<protein>
    <submittedName>
        <fullName evidence="3">FecR protein</fullName>
    </submittedName>
</protein>
<evidence type="ECO:0000256" key="1">
    <source>
        <dbReference type="SAM" id="Phobius"/>
    </source>
</evidence>
<dbReference type="AlphaFoldDB" id="A0A1H3L4K2"/>
<sequence length="182" mass="20563">MQEPKSPDVEPYRFVFRWRRLLMHSAIMGIGVILGLMTWYFGKPHSIRFYETTVEERLATAIAPGIDMALDVGSSIAVRADQPIKVELFKGNVYFDIDKNAAHLLEAKVGNTLIEGYGTRCSIQMHTDGHHHVAVAEGHIKIHVASGVYQINASEQADFDDQSISRHRLIADRNIAPWRPRQ</sequence>
<evidence type="ECO:0000259" key="2">
    <source>
        <dbReference type="Pfam" id="PF04773"/>
    </source>
</evidence>
<reference evidence="3 4" key="1">
    <citation type="submission" date="2016-10" db="EMBL/GenBank/DDBJ databases">
        <authorList>
            <person name="de Groot N.N."/>
        </authorList>
    </citation>
    <scope>NUCLEOTIDE SEQUENCE [LARGE SCALE GENOMIC DNA]</scope>
    <source>
        <strain evidence="3 4">Nm1</strain>
    </source>
</reference>
<evidence type="ECO:0000313" key="3">
    <source>
        <dbReference type="EMBL" id="SDY58854.1"/>
    </source>
</evidence>